<reference evidence="1 2" key="1">
    <citation type="submission" date="2024-06" db="EMBL/GenBank/DDBJ databases">
        <title>Genomic Encyclopedia of Type Strains, Phase IV (KMG-IV): sequencing the most valuable type-strain genomes for metagenomic binning, comparative biology and taxonomic classification.</title>
        <authorList>
            <person name="Goeker M."/>
        </authorList>
    </citation>
    <scope>NUCLEOTIDE SEQUENCE [LARGE SCALE GENOMIC DNA]</scope>
    <source>
        <strain evidence="1 2">DSM 29126</strain>
    </source>
</reference>
<sequence length="68" mass="7623">MKHLKILSDLELENINGADTPWGDLPNYFKLGDSIGRWLAHRPDKPSSPPPFCYNYGSAYPAPVLPCH</sequence>
<name>A0ABV2EVK9_9STRE</name>
<accession>A0ABV2EVK9</accession>
<keyword evidence="2" id="KW-1185">Reference proteome</keyword>
<evidence type="ECO:0000313" key="2">
    <source>
        <dbReference type="Proteomes" id="UP001549134"/>
    </source>
</evidence>
<evidence type="ECO:0000313" key="1">
    <source>
        <dbReference type="EMBL" id="MET3534853.1"/>
    </source>
</evidence>
<evidence type="ECO:0008006" key="3">
    <source>
        <dbReference type="Google" id="ProtNLM"/>
    </source>
</evidence>
<dbReference type="EMBL" id="JBEPLX010000035">
    <property type="protein sequence ID" value="MET3534853.1"/>
    <property type="molecule type" value="Genomic_DNA"/>
</dbReference>
<dbReference type="Proteomes" id="UP001549134">
    <property type="component" value="Unassembled WGS sequence"/>
</dbReference>
<comment type="caution">
    <text evidence="1">The sequence shown here is derived from an EMBL/GenBank/DDBJ whole genome shotgun (WGS) entry which is preliminary data.</text>
</comment>
<organism evidence="1 2">
    <name type="scientific">Streptococcus parasuis</name>
    <dbReference type="NCBI Taxonomy" id="1501662"/>
    <lineage>
        <taxon>Bacteria</taxon>
        <taxon>Bacillati</taxon>
        <taxon>Bacillota</taxon>
        <taxon>Bacilli</taxon>
        <taxon>Lactobacillales</taxon>
        <taxon>Streptococcaceae</taxon>
        <taxon>Streptococcus</taxon>
    </lineage>
</organism>
<proteinExistence type="predicted"/>
<dbReference type="RefSeq" id="WP_024404832.1">
    <property type="nucleotide sequence ID" value="NZ_AP024276.1"/>
</dbReference>
<dbReference type="GeneID" id="78827250"/>
<gene>
    <name evidence="1" type="ORF">ABID50_002019</name>
</gene>
<protein>
    <recommendedName>
        <fullName evidence="3">ComC/BlpC family peptide pheromone/bacteriocin</fullName>
    </recommendedName>
</protein>